<dbReference type="Proteomes" id="UP000037696">
    <property type="component" value="Unassembled WGS sequence"/>
</dbReference>
<dbReference type="EMBL" id="LHQQ01000007">
    <property type="protein sequence ID" value="KOS48228.1"/>
    <property type="molecule type" value="Genomic_DNA"/>
</dbReference>
<comment type="caution">
    <text evidence="1">The sequence shown here is derived from an EMBL/GenBank/DDBJ whole genome shotgun (WGS) entry which is preliminary data.</text>
</comment>
<evidence type="ECO:0000313" key="2">
    <source>
        <dbReference type="Proteomes" id="UP000037696"/>
    </source>
</evidence>
<keyword evidence="2" id="KW-1185">Reference proteome</keyword>
<accession>A0A0M8PA16</accession>
<name>A0A0M8PA16_9EURO</name>
<organism evidence="1 2">
    <name type="scientific">Penicillium nordicum</name>
    <dbReference type="NCBI Taxonomy" id="229535"/>
    <lineage>
        <taxon>Eukaryota</taxon>
        <taxon>Fungi</taxon>
        <taxon>Dikarya</taxon>
        <taxon>Ascomycota</taxon>
        <taxon>Pezizomycotina</taxon>
        <taxon>Eurotiomycetes</taxon>
        <taxon>Eurotiomycetidae</taxon>
        <taxon>Eurotiales</taxon>
        <taxon>Aspergillaceae</taxon>
        <taxon>Penicillium</taxon>
    </lineage>
</organism>
<sequence length="83" mass="9254">MYVLEPMYNFVQISCFSSSRTEKQSSHSSVLKSGIGVIYFWVSHLNLSSTCPDNGDHCRSKITFQHNGGPHSTFSLLSLPESL</sequence>
<dbReference type="AlphaFoldDB" id="A0A0M8PA16"/>
<gene>
    <name evidence="1" type="ORF">ACN38_g767</name>
</gene>
<reference evidence="1 2" key="1">
    <citation type="submission" date="2015-08" db="EMBL/GenBank/DDBJ databases">
        <title>Genome sequencing of Penicillium nordicum.</title>
        <authorList>
            <person name="Nguyen H.D."/>
            <person name="Seifert K.A."/>
        </authorList>
    </citation>
    <scope>NUCLEOTIDE SEQUENCE [LARGE SCALE GENOMIC DNA]</scope>
    <source>
        <strain evidence="1 2">DAOMC 185683</strain>
    </source>
</reference>
<proteinExistence type="predicted"/>
<evidence type="ECO:0000313" key="1">
    <source>
        <dbReference type="EMBL" id="KOS48228.1"/>
    </source>
</evidence>
<protein>
    <submittedName>
        <fullName evidence="1">Uncharacterized protein</fullName>
    </submittedName>
</protein>